<reference evidence="2" key="1">
    <citation type="journal article" date="2021" name="Proc. Natl. Acad. Sci. U.S.A.">
        <title>A Catalog of Tens of Thousands of Viruses from Human Metagenomes Reveals Hidden Associations with Chronic Diseases.</title>
        <authorList>
            <person name="Tisza M.J."/>
            <person name="Buck C.B."/>
        </authorList>
    </citation>
    <scope>NUCLEOTIDE SEQUENCE</scope>
    <source>
        <strain evidence="2">CtcyQ27</strain>
    </source>
</reference>
<sequence>MSKIKNKSPKTIKTYLMIVTCVFLVVIIVYTDILFSLRRANDDILSSFRNQKFETIVSCIDELNDEAYNSAKLVSENIEKAIKSSVDMGELKQELDNQEQPDYYCDILERETKNVSLNRVKNTRNGILILNNSGIVFDNNYERMSSAPEGLERTYENERNWQYNKPLFDTAIKSIFAKTKGNIAIESISMSEYNDHYKIPNASFSQLKRIYKEEGLEGLESYQFLVPAYITDDGDIFGQKDVVKGVIRRNHKLVVIQEYNLYDQITAKFPELINDTSEEEILVNHGNSLNLSYVLGSILIASYLIIMIILVNAYNCAIEEN</sequence>
<keyword evidence="1" id="KW-1133">Transmembrane helix</keyword>
<proteinExistence type="predicted"/>
<keyword evidence="1" id="KW-0812">Transmembrane</keyword>
<feature type="transmembrane region" description="Helical" evidence="1">
    <location>
        <begin position="291"/>
        <end position="314"/>
    </location>
</feature>
<organism evidence="2">
    <name type="scientific">Myoviridae sp. ctcyQ27</name>
    <dbReference type="NCBI Taxonomy" id="2825139"/>
    <lineage>
        <taxon>Viruses</taxon>
        <taxon>Duplodnaviria</taxon>
        <taxon>Heunggongvirae</taxon>
        <taxon>Uroviricota</taxon>
        <taxon>Caudoviricetes</taxon>
    </lineage>
</organism>
<name>A0A8S5UFH1_9CAUD</name>
<feature type="transmembrane region" description="Helical" evidence="1">
    <location>
        <begin position="12"/>
        <end position="31"/>
    </location>
</feature>
<dbReference type="EMBL" id="BK016080">
    <property type="protein sequence ID" value="DAF93224.1"/>
    <property type="molecule type" value="Genomic_DNA"/>
</dbReference>
<keyword evidence="1" id="KW-0472">Membrane</keyword>
<protein>
    <submittedName>
        <fullName evidence="2">Uncharacterized protein</fullName>
    </submittedName>
</protein>
<accession>A0A8S5UFH1</accession>
<evidence type="ECO:0000256" key="1">
    <source>
        <dbReference type="SAM" id="Phobius"/>
    </source>
</evidence>
<evidence type="ECO:0000313" key="2">
    <source>
        <dbReference type="EMBL" id="DAF93224.1"/>
    </source>
</evidence>